<dbReference type="Gene3D" id="3.40.50.300">
    <property type="entry name" value="P-loop containing nucleotide triphosphate hydrolases"/>
    <property type="match status" value="1"/>
</dbReference>
<dbReference type="EMBL" id="HACA01009737">
    <property type="protein sequence ID" value="CDW27098.1"/>
    <property type="molecule type" value="Transcribed_RNA"/>
</dbReference>
<reference evidence="1" key="1">
    <citation type="submission" date="2014-05" db="EMBL/GenBank/DDBJ databases">
        <authorList>
            <person name="Chronopoulou M."/>
        </authorList>
    </citation>
    <scope>NUCLEOTIDE SEQUENCE</scope>
    <source>
        <tissue evidence="1">Whole organism</tissue>
    </source>
</reference>
<sequence>MNKIFIGKVGGWKDVFTLDMVAKMDEWTICRTQGRDLPLHKLYC</sequence>
<evidence type="ECO:0000313" key="1">
    <source>
        <dbReference type="EMBL" id="CDW27098.1"/>
    </source>
</evidence>
<protein>
    <submittedName>
        <fullName evidence="1">Uncharacterized protein</fullName>
    </submittedName>
</protein>
<dbReference type="AlphaFoldDB" id="A0A0K2TLW4"/>
<organism evidence="1">
    <name type="scientific">Lepeophtheirus salmonis</name>
    <name type="common">Salmon louse</name>
    <name type="synonym">Caligus salmonis</name>
    <dbReference type="NCBI Taxonomy" id="72036"/>
    <lineage>
        <taxon>Eukaryota</taxon>
        <taxon>Metazoa</taxon>
        <taxon>Ecdysozoa</taxon>
        <taxon>Arthropoda</taxon>
        <taxon>Crustacea</taxon>
        <taxon>Multicrustacea</taxon>
        <taxon>Hexanauplia</taxon>
        <taxon>Copepoda</taxon>
        <taxon>Siphonostomatoida</taxon>
        <taxon>Caligidae</taxon>
        <taxon>Lepeophtheirus</taxon>
    </lineage>
</organism>
<accession>A0A0K2TLW4</accession>
<dbReference type="InterPro" id="IPR027417">
    <property type="entry name" value="P-loop_NTPase"/>
</dbReference>
<name>A0A0K2TLW4_LEPSM</name>
<proteinExistence type="predicted"/>